<name>A0A7D9HDM5_PARCT</name>
<reference evidence="2" key="1">
    <citation type="submission" date="2020-04" db="EMBL/GenBank/DDBJ databases">
        <authorList>
            <person name="Alioto T."/>
            <person name="Alioto T."/>
            <person name="Gomez Garrido J."/>
        </authorList>
    </citation>
    <scope>NUCLEOTIDE SEQUENCE</scope>
    <source>
        <strain evidence="2">A484AB</strain>
    </source>
</reference>
<comment type="caution">
    <text evidence="2">The sequence shown here is derived from an EMBL/GenBank/DDBJ whole genome shotgun (WGS) entry which is preliminary data.</text>
</comment>
<evidence type="ECO:0000256" key="1">
    <source>
        <dbReference type="SAM" id="MobiDB-lite"/>
    </source>
</evidence>
<evidence type="ECO:0000313" key="3">
    <source>
        <dbReference type="Proteomes" id="UP001152795"/>
    </source>
</evidence>
<accession>A0A7D9HDM5</accession>
<organism evidence="2 3">
    <name type="scientific">Paramuricea clavata</name>
    <name type="common">Red gorgonian</name>
    <name type="synonym">Violescent sea-whip</name>
    <dbReference type="NCBI Taxonomy" id="317549"/>
    <lineage>
        <taxon>Eukaryota</taxon>
        <taxon>Metazoa</taxon>
        <taxon>Cnidaria</taxon>
        <taxon>Anthozoa</taxon>
        <taxon>Octocorallia</taxon>
        <taxon>Malacalcyonacea</taxon>
        <taxon>Plexauridae</taxon>
        <taxon>Paramuricea</taxon>
    </lineage>
</organism>
<keyword evidence="3" id="KW-1185">Reference proteome</keyword>
<dbReference type="EMBL" id="CACRXK020000346">
    <property type="protein sequence ID" value="CAB3981038.1"/>
    <property type="molecule type" value="Genomic_DNA"/>
</dbReference>
<gene>
    <name evidence="2" type="ORF">PACLA_8A087405</name>
</gene>
<dbReference type="Proteomes" id="UP001152795">
    <property type="component" value="Unassembled WGS sequence"/>
</dbReference>
<protein>
    <submittedName>
        <fullName evidence="2">Uncharacterized protein</fullName>
    </submittedName>
</protein>
<feature type="compositionally biased region" description="Basic residues" evidence="1">
    <location>
        <begin position="59"/>
        <end position="74"/>
    </location>
</feature>
<sequence>MIWENVITALTATLHRKQKGNATSHFTGAKNSVTKAKKLCLQHMLSYVWKFVISQSSQKGKKHEGKRDQGRKRKNTEAPYERKTKARTIQDMLRANLMIKIEDDADDSDEDCLPPQ</sequence>
<dbReference type="AlphaFoldDB" id="A0A7D9HDM5"/>
<proteinExistence type="predicted"/>
<evidence type="ECO:0000313" key="2">
    <source>
        <dbReference type="EMBL" id="CAB3981038.1"/>
    </source>
</evidence>
<feature type="region of interest" description="Disordered" evidence="1">
    <location>
        <begin position="55"/>
        <end position="86"/>
    </location>
</feature>